<feature type="compositionally biased region" description="Low complexity" evidence="1">
    <location>
        <begin position="11"/>
        <end position="23"/>
    </location>
</feature>
<reference evidence="2 3" key="2">
    <citation type="submission" date="2018-11" db="EMBL/GenBank/DDBJ databases">
        <authorList>
            <consortium name="Pathogen Informatics"/>
        </authorList>
    </citation>
    <scope>NUCLEOTIDE SEQUENCE [LARGE SCALE GENOMIC DNA]</scope>
</reference>
<evidence type="ECO:0000313" key="3">
    <source>
        <dbReference type="Proteomes" id="UP000274504"/>
    </source>
</evidence>
<sequence length="662" mass="70101">MSDIPNDPKCSSKNISNDTSSSRFSDRSRSAKCSPGLRRRRNAANHCSPKGRLRLIQFLQEINLDKALHSLSDECTLEDLLSAPIGTIESTFSESLNGEEFARLWANLQSCRNERQLSQSRDCRRSRSNIFQSRPIEHADGGSGSSCSSSFDPQLELQHLAEFQERTRYRLIASRRGSLNVSASSFDEPDGLAFLNPRFSRQSSFRCSKCVASPVSNSVKAFTGFSSFNRSLSSSLCGSPFVRGGTDDSEQKTEDEKEDSSSHPCHSPSSINIEGGAPDSQESSSTAALQRTSSFGVADSCRLSRFRPASLSVNVPSPTHFLSSLEAVEASSQLPGGSSPAPALASGASGSLFSISPQFCFHDKHGRQRSGERPAPINRTGAVCSAWDDAASSISHRSSLLMPPSFQAQISNPPSIASPAIGCCSSIPGHPTGSNLVRMRRAYMGQSAPNLFSSCRDSGLSEDGGYTDVSFNRTLPAACLGLSPINSKSSSMQRLKIICGGTSGRCRSRYLSGGGDDSSSISGPPPTNSTAHIPMEVSPVRPAIPTASSCISRVLTAGVSGLSSGGPASPSPRLTTRLPPPETSSLSPAMGELRMNSGVAIADELSIVAQASPSAFTTPQSTVTAVTTIKADRSSLPNRNNGAQCTVCYQSKRQRLDTNAGA</sequence>
<dbReference type="EMBL" id="UYSG01010983">
    <property type="protein sequence ID" value="VDL60126.1"/>
    <property type="molecule type" value="Genomic_DNA"/>
</dbReference>
<dbReference type="Proteomes" id="UP000274504">
    <property type="component" value="Unassembled WGS sequence"/>
</dbReference>
<dbReference type="OrthoDB" id="10070999at2759"/>
<feature type="region of interest" description="Disordered" evidence="1">
    <location>
        <begin position="510"/>
        <end position="533"/>
    </location>
</feature>
<evidence type="ECO:0000313" key="4">
    <source>
        <dbReference type="WBParaSite" id="HDID_0000781001-mRNA-1"/>
    </source>
</evidence>
<gene>
    <name evidence="2" type="ORF">HDID_LOCUS7808</name>
</gene>
<evidence type="ECO:0000256" key="1">
    <source>
        <dbReference type="SAM" id="MobiDB-lite"/>
    </source>
</evidence>
<protein>
    <submittedName>
        <fullName evidence="4">Non-specific serine/threonine protein kinase</fullName>
    </submittedName>
</protein>
<reference evidence="4" key="1">
    <citation type="submission" date="2017-02" db="UniProtKB">
        <authorList>
            <consortium name="WormBaseParasite"/>
        </authorList>
    </citation>
    <scope>IDENTIFICATION</scope>
</reference>
<proteinExistence type="predicted"/>
<feature type="compositionally biased region" description="Basic and acidic residues" evidence="1">
    <location>
        <begin position="245"/>
        <end position="261"/>
    </location>
</feature>
<feature type="region of interest" description="Disordered" evidence="1">
    <location>
        <begin position="239"/>
        <end position="291"/>
    </location>
</feature>
<feature type="region of interest" description="Disordered" evidence="1">
    <location>
        <begin position="1"/>
        <end position="44"/>
    </location>
</feature>
<organism evidence="4">
    <name type="scientific">Hymenolepis diminuta</name>
    <name type="common">Rat tapeworm</name>
    <dbReference type="NCBI Taxonomy" id="6216"/>
    <lineage>
        <taxon>Eukaryota</taxon>
        <taxon>Metazoa</taxon>
        <taxon>Spiralia</taxon>
        <taxon>Lophotrochozoa</taxon>
        <taxon>Platyhelminthes</taxon>
        <taxon>Cestoda</taxon>
        <taxon>Eucestoda</taxon>
        <taxon>Cyclophyllidea</taxon>
        <taxon>Hymenolepididae</taxon>
        <taxon>Hymenolepis</taxon>
    </lineage>
</organism>
<evidence type="ECO:0000313" key="2">
    <source>
        <dbReference type="EMBL" id="VDL60126.1"/>
    </source>
</evidence>
<feature type="compositionally biased region" description="Polar residues" evidence="1">
    <location>
        <begin position="280"/>
        <end position="291"/>
    </location>
</feature>
<dbReference type="AlphaFoldDB" id="A0A0R3SRK2"/>
<dbReference type="WBParaSite" id="HDID_0000781001-mRNA-1">
    <property type="protein sequence ID" value="HDID_0000781001-mRNA-1"/>
    <property type="gene ID" value="HDID_0000781001"/>
</dbReference>
<feature type="region of interest" description="Disordered" evidence="1">
    <location>
        <begin position="561"/>
        <end position="586"/>
    </location>
</feature>
<accession>A0A0R3SRK2</accession>
<name>A0A0R3SRK2_HYMDI</name>